<name>A0A517MTK6_9BACT</name>
<dbReference type="InterPro" id="IPR000933">
    <property type="entry name" value="Glyco_hydro_29"/>
</dbReference>
<reference evidence="8 9" key="1">
    <citation type="submission" date="2019-02" db="EMBL/GenBank/DDBJ databases">
        <title>Deep-cultivation of Planctomycetes and their phenomic and genomic characterization uncovers novel biology.</title>
        <authorList>
            <person name="Wiegand S."/>
            <person name="Jogler M."/>
            <person name="Boedeker C."/>
            <person name="Pinto D."/>
            <person name="Vollmers J."/>
            <person name="Rivas-Marin E."/>
            <person name="Kohn T."/>
            <person name="Peeters S.H."/>
            <person name="Heuer A."/>
            <person name="Rast P."/>
            <person name="Oberbeckmann S."/>
            <person name="Bunk B."/>
            <person name="Jeske O."/>
            <person name="Meyerdierks A."/>
            <person name="Storesund J.E."/>
            <person name="Kallscheuer N."/>
            <person name="Luecker S."/>
            <person name="Lage O.M."/>
            <person name="Pohl T."/>
            <person name="Merkel B.J."/>
            <person name="Hornburger P."/>
            <person name="Mueller R.-W."/>
            <person name="Bruemmer F."/>
            <person name="Labrenz M."/>
            <person name="Spormann A.M."/>
            <person name="Op den Camp H."/>
            <person name="Overmann J."/>
            <person name="Amann R."/>
            <person name="Jetten M.S.M."/>
            <person name="Mascher T."/>
            <person name="Medema M.H."/>
            <person name="Devos D.P."/>
            <person name="Kaster A.-K."/>
            <person name="Ovreas L."/>
            <person name="Rohde M."/>
            <person name="Galperin M.Y."/>
            <person name="Jogler C."/>
        </authorList>
    </citation>
    <scope>NUCLEOTIDE SEQUENCE [LARGE SCALE GENOMIC DNA]</scope>
    <source>
        <strain evidence="8 9">HG15A2</strain>
    </source>
</reference>
<dbReference type="AlphaFoldDB" id="A0A517MTK6"/>
<feature type="domain" description="F5/8 type C" evidence="7">
    <location>
        <begin position="361"/>
        <end position="499"/>
    </location>
</feature>
<keyword evidence="4" id="KW-0378">Hydrolase</keyword>
<organism evidence="8 9">
    <name type="scientific">Adhaeretor mobilis</name>
    <dbReference type="NCBI Taxonomy" id="1930276"/>
    <lineage>
        <taxon>Bacteria</taxon>
        <taxon>Pseudomonadati</taxon>
        <taxon>Planctomycetota</taxon>
        <taxon>Planctomycetia</taxon>
        <taxon>Pirellulales</taxon>
        <taxon>Lacipirellulaceae</taxon>
        <taxon>Adhaeretor</taxon>
    </lineage>
</organism>
<evidence type="ECO:0000313" key="8">
    <source>
        <dbReference type="EMBL" id="QDS98192.1"/>
    </source>
</evidence>
<dbReference type="PANTHER" id="PTHR10030:SF37">
    <property type="entry name" value="ALPHA-L-FUCOSIDASE-RELATED"/>
    <property type="match status" value="1"/>
</dbReference>
<dbReference type="SUPFAM" id="SSF49785">
    <property type="entry name" value="Galactose-binding domain-like"/>
    <property type="match status" value="1"/>
</dbReference>
<dbReference type="InterPro" id="IPR017853">
    <property type="entry name" value="GH"/>
</dbReference>
<evidence type="ECO:0000259" key="7">
    <source>
        <dbReference type="PROSITE" id="PS50022"/>
    </source>
</evidence>
<dbReference type="Gene3D" id="2.60.120.260">
    <property type="entry name" value="Galactose-binding domain-like"/>
    <property type="match status" value="1"/>
</dbReference>
<dbReference type="RefSeq" id="WP_145059162.1">
    <property type="nucleotide sequence ID" value="NZ_CP036263.1"/>
</dbReference>
<evidence type="ECO:0000256" key="5">
    <source>
        <dbReference type="ARBA" id="ARBA00023295"/>
    </source>
</evidence>
<gene>
    <name evidence="8" type="ORF">HG15A2_14650</name>
</gene>
<dbReference type="Pfam" id="PF00754">
    <property type="entry name" value="F5_F8_type_C"/>
    <property type="match status" value="1"/>
</dbReference>
<evidence type="ECO:0000256" key="3">
    <source>
        <dbReference type="ARBA" id="ARBA00022729"/>
    </source>
</evidence>
<dbReference type="Pfam" id="PF01120">
    <property type="entry name" value="Alpha_L_fucos"/>
    <property type="match status" value="1"/>
</dbReference>
<dbReference type="GO" id="GO:0004560">
    <property type="term" value="F:alpha-L-fucosidase activity"/>
    <property type="evidence" value="ECO:0007669"/>
    <property type="project" value="InterPro"/>
</dbReference>
<dbReference type="OrthoDB" id="107551at2"/>
<keyword evidence="9" id="KW-1185">Reference proteome</keyword>
<dbReference type="Gene3D" id="3.20.20.80">
    <property type="entry name" value="Glycosidases"/>
    <property type="match status" value="1"/>
</dbReference>
<dbReference type="GO" id="GO:0005764">
    <property type="term" value="C:lysosome"/>
    <property type="evidence" value="ECO:0007669"/>
    <property type="project" value="TreeGrafter"/>
</dbReference>
<keyword evidence="3 6" id="KW-0732">Signal</keyword>
<accession>A0A517MTK6</accession>
<proteinExistence type="inferred from homology"/>
<dbReference type="InterPro" id="IPR008979">
    <property type="entry name" value="Galactose-bd-like_sf"/>
</dbReference>
<dbReference type="SUPFAM" id="SSF51445">
    <property type="entry name" value="(Trans)glycosidases"/>
    <property type="match status" value="1"/>
</dbReference>
<feature type="signal peptide" evidence="6">
    <location>
        <begin position="1"/>
        <end position="38"/>
    </location>
</feature>
<dbReference type="EMBL" id="CP036263">
    <property type="protein sequence ID" value="QDS98192.1"/>
    <property type="molecule type" value="Genomic_DNA"/>
</dbReference>
<dbReference type="PANTHER" id="PTHR10030">
    <property type="entry name" value="ALPHA-L-FUCOSIDASE"/>
    <property type="match status" value="1"/>
</dbReference>
<dbReference type="Proteomes" id="UP000319852">
    <property type="component" value="Chromosome"/>
</dbReference>
<keyword evidence="5" id="KW-0326">Glycosidase</keyword>
<evidence type="ECO:0000256" key="6">
    <source>
        <dbReference type="SAM" id="SignalP"/>
    </source>
</evidence>
<dbReference type="GO" id="GO:0006004">
    <property type="term" value="P:fucose metabolic process"/>
    <property type="evidence" value="ECO:0007669"/>
    <property type="project" value="TreeGrafter"/>
</dbReference>
<evidence type="ECO:0000313" key="9">
    <source>
        <dbReference type="Proteomes" id="UP000319852"/>
    </source>
</evidence>
<dbReference type="SMART" id="SM00812">
    <property type="entry name" value="Alpha_L_fucos"/>
    <property type="match status" value="1"/>
</dbReference>
<dbReference type="GO" id="GO:0016139">
    <property type="term" value="P:glycoside catabolic process"/>
    <property type="evidence" value="ECO:0007669"/>
    <property type="project" value="TreeGrafter"/>
</dbReference>
<protein>
    <recommendedName>
        <fullName evidence="2">alpha-L-fucosidase</fullName>
        <ecNumber evidence="2">3.2.1.51</ecNumber>
    </recommendedName>
</protein>
<dbReference type="SMR" id="A0A517MTK6"/>
<dbReference type="KEGG" id="amob:HG15A2_14650"/>
<feature type="chain" id="PRO_5021998642" description="alpha-L-fucosidase" evidence="6">
    <location>
        <begin position="39"/>
        <end position="510"/>
    </location>
</feature>
<dbReference type="InterPro" id="IPR000421">
    <property type="entry name" value="FA58C"/>
</dbReference>
<evidence type="ECO:0000256" key="1">
    <source>
        <dbReference type="ARBA" id="ARBA00007951"/>
    </source>
</evidence>
<sequence length="510" mass="57253" precursor="true">MNLQCTIAGRLPAILNQIASNCLLTIALIATPSASAFAAEPPAPFGPLPSKEQLKWHQLEYYGFLHFTVNTFTDRQWGAGDESPAVFTPSELDVSQWTRVAKSAGMKGLILTTKHHDGFCLWPSKYTEHSIKHSPYRDGKGDIVRELSKACEEAGLKFGVYLSPWDRNHADYGKPEYIDYYRNQLRELLTNYGDIAELWFDGANGGSGYYGGANEERRIDRESYYKWPETNALALKLQPQVVIFSDAGPGCRWVGNETGHGSSTNWATMRLDGMYPGGTYGDRLTHGDRDGTHWVPSEVDVSIRPSWFYLKQEDDKVKTVEELLEIYYSSIGQGSNLLLNIPPDRRGLIHEIDEQRLTKFHEVIQLTFDDDLARDKRATASNTRGNDEAFGPQQITDGDRETYWATDDEVTEAELTVELGKAIPFDRIRMQEFISLGQRIEKFSIDVRVAGKWQEVGSGNTIGVRRILRLPLVTGDAVRLRIESSRACPTISTLEVYRSPPNLGTTDAGN</sequence>
<dbReference type="FunFam" id="3.20.20.80:FF:000052">
    <property type="entry name" value="Putative alpha-L-fucosidase 1"/>
    <property type="match status" value="1"/>
</dbReference>
<dbReference type="PROSITE" id="PS50022">
    <property type="entry name" value="FA58C_3"/>
    <property type="match status" value="1"/>
</dbReference>
<comment type="similarity">
    <text evidence="1">Belongs to the glycosyl hydrolase 29 family.</text>
</comment>
<evidence type="ECO:0000256" key="2">
    <source>
        <dbReference type="ARBA" id="ARBA00012662"/>
    </source>
</evidence>
<dbReference type="EC" id="3.2.1.51" evidence="2"/>
<dbReference type="InterPro" id="IPR057739">
    <property type="entry name" value="Glyco_hydro_29_N"/>
</dbReference>
<evidence type="ECO:0000256" key="4">
    <source>
        <dbReference type="ARBA" id="ARBA00022801"/>
    </source>
</evidence>